<evidence type="ECO:0000256" key="2">
    <source>
        <dbReference type="ARBA" id="ARBA00022801"/>
    </source>
</evidence>
<keyword evidence="5" id="KW-0624">Polysaccharide degradation</keyword>
<keyword evidence="1" id="KW-0732">Signal</keyword>
<dbReference type="KEGG" id="pste:PSTEL_04675"/>
<sequence>MEGSGLKTLFTSGTIQGEYGFYRSHDGGVNWIRINDDRHQYGDIRSISGDPRVFGRIYVATGTRGLVYGDIDEQEEGLIE</sequence>
<dbReference type="InterPro" id="IPR052025">
    <property type="entry name" value="Xyloglucanase_GH74"/>
</dbReference>
<dbReference type="HOGENOM" id="CLU_2586447_0_0_9"/>
<dbReference type="AlphaFoldDB" id="A0A089LQY7"/>
<reference evidence="7 8" key="1">
    <citation type="submission" date="2014-08" db="EMBL/GenBank/DDBJ databases">
        <title>Comparative genomics of the Paenibacillus odorifer group.</title>
        <authorList>
            <person name="den Bakker H.C."/>
            <person name="Tsai Y.-C."/>
            <person name="Martin N."/>
            <person name="Korlach J."/>
            <person name="Wiedmann M."/>
        </authorList>
    </citation>
    <scope>NUCLEOTIDE SEQUENCE [LARGE SCALE GENOMIC DNA]</scope>
    <source>
        <strain evidence="7 8">DSM 14472</strain>
    </source>
</reference>
<dbReference type="GO" id="GO:0010411">
    <property type="term" value="P:xyloglucan metabolic process"/>
    <property type="evidence" value="ECO:0007669"/>
    <property type="project" value="TreeGrafter"/>
</dbReference>
<dbReference type="SUPFAM" id="SSF110296">
    <property type="entry name" value="Oligoxyloglucan reducing end-specific cellobiohydrolase"/>
    <property type="match status" value="1"/>
</dbReference>
<evidence type="ECO:0000256" key="3">
    <source>
        <dbReference type="ARBA" id="ARBA00023277"/>
    </source>
</evidence>
<evidence type="ECO:0000256" key="1">
    <source>
        <dbReference type="ARBA" id="ARBA00022729"/>
    </source>
</evidence>
<evidence type="ECO:0000256" key="6">
    <source>
        <dbReference type="ARBA" id="ARBA00037986"/>
    </source>
</evidence>
<dbReference type="GO" id="GO:0016798">
    <property type="term" value="F:hydrolase activity, acting on glycosyl bonds"/>
    <property type="evidence" value="ECO:0007669"/>
    <property type="project" value="UniProtKB-KW"/>
</dbReference>
<evidence type="ECO:0000256" key="4">
    <source>
        <dbReference type="ARBA" id="ARBA00023295"/>
    </source>
</evidence>
<dbReference type="InterPro" id="IPR015943">
    <property type="entry name" value="WD40/YVTN_repeat-like_dom_sf"/>
</dbReference>
<evidence type="ECO:0000256" key="5">
    <source>
        <dbReference type="ARBA" id="ARBA00023326"/>
    </source>
</evidence>
<comment type="similarity">
    <text evidence="6">Belongs to the glycosyl hydrolase 74 family.</text>
</comment>
<keyword evidence="2" id="KW-0378">Hydrolase</keyword>
<evidence type="ECO:0008006" key="9">
    <source>
        <dbReference type="Google" id="ProtNLM"/>
    </source>
</evidence>
<dbReference type="Gene3D" id="2.130.10.10">
    <property type="entry name" value="YVTN repeat-like/Quinoprotein amine dehydrogenase"/>
    <property type="match status" value="1"/>
</dbReference>
<dbReference type="PANTHER" id="PTHR43739">
    <property type="entry name" value="XYLOGLUCANASE (EUROFUNG)"/>
    <property type="match status" value="1"/>
</dbReference>
<organism evidence="7 8">
    <name type="scientific">Paenibacillus stellifer</name>
    <dbReference type="NCBI Taxonomy" id="169760"/>
    <lineage>
        <taxon>Bacteria</taxon>
        <taxon>Bacillati</taxon>
        <taxon>Bacillota</taxon>
        <taxon>Bacilli</taxon>
        <taxon>Bacillales</taxon>
        <taxon>Paenibacillaceae</taxon>
        <taxon>Paenibacillus</taxon>
    </lineage>
</organism>
<keyword evidence="8" id="KW-1185">Reference proteome</keyword>
<dbReference type="GO" id="GO:0000272">
    <property type="term" value="P:polysaccharide catabolic process"/>
    <property type="evidence" value="ECO:0007669"/>
    <property type="project" value="UniProtKB-KW"/>
</dbReference>
<dbReference type="RefSeq" id="WP_038693752.1">
    <property type="nucleotide sequence ID" value="NZ_CP009286.1"/>
</dbReference>
<dbReference type="STRING" id="169760.PSTEL_04675"/>
<evidence type="ECO:0000313" key="7">
    <source>
        <dbReference type="EMBL" id="AIQ62500.1"/>
    </source>
</evidence>
<evidence type="ECO:0000313" key="8">
    <source>
        <dbReference type="Proteomes" id="UP000029507"/>
    </source>
</evidence>
<keyword evidence="3" id="KW-0119">Carbohydrate metabolism</keyword>
<dbReference type="PANTHER" id="PTHR43739:SF2">
    <property type="entry name" value="OLIGOXYLOGLUCAN-REDUCING END-SPECIFIC XYLOGLUCANASE-RELATED"/>
    <property type="match status" value="1"/>
</dbReference>
<accession>A0A089LQY7</accession>
<protein>
    <recommendedName>
        <fullName evidence="9">Glycosyl hydrolase</fullName>
    </recommendedName>
</protein>
<dbReference type="OrthoDB" id="9757947at2"/>
<proteinExistence type="inferred from homology"/>
<keyword evidence="4" id="KW-0326">Glycosidase</keyword>
<gene>
    <name evidence="7" type="ORF">PSTEL_04675</name>
</gene>
<name>A0A089LQY7_9BACL</name>
<dbReference type="EMBL" id="CP009286">
    <property type="protein sequence ID" value="AIQ62500.1"/>
    <property type="molecule type" value="Genomic_DNA"/>
</dbReference>
<dbReference type="Proteomes" id="UP000029507">
    <property type="component" value="Chromosome"/>
</dbReference>